<evidence type="ECO:0000256" key="1">
    <source>
        <dbReference type="ARBA" id="ARBA00005466"/>
    </source>
</evidence>
<dbReference type="InterPro" id="IPR016169">
    <property type="entry name" value="FAD-bd_PCMH_sub2"/>
</dbReference>
<dbReference type="Gene3D" id="3.30.465.10">
    <property type="match status" value="1"/>
</dbReference>
<gene>
    <name evidence="7" type="ORF">I7I51_00083</name>
</gene>
<dbReference type="InterPro" id="IPR012951">
    <property type="entry name" value="BBE"/>
</dbReference>
<keyword evidence="2" id="KW-0285">Flavoprotein</keyword>
<dbReference type="GO" id="GO:0016491">
    <property type="term" value="F:oxidoreductase activity"/>
    <property type="evidence" value="ECO:0007669"/>
    <property type="project" value="UniProtKB-KW"/>
</dbReference>
<comment type="similarity">
    <text evidence="1">Belongs to the oxygen-dependent FAD-linked oxidoreductase family.</text>
</comment>
<proteinExistence type="inferred from homology"/>
<dbReference type="Pfam" id="PF08031">
    <property type="entry name" value="BBE"/>
    <property type="match status" value="1"/>
</dbReference>
<keyword evidence="3" id="KW-0274">FAD</keyword>
<organism evidence="7 8">
    <name type="scientific">Ajellomyces capsulatus</name>
    <name type="common">Darling's disease fungus</name>
    <name type="synonym">Histoplasma capsulatum</name>
    <dbReference type="NCBI Taxonomy" id="5037"/>
    <lineage>
        <taxon>Eukaryota</taxon>
        <taxon>Fungi</taxon>
        <taxon>Dikarya</taxon>
        <taxon>Ascomycota</taxon>
        <taxon>Pezizomycotina</taxon>
        <taxon>Eurotiomycetes</taxon>
        <taxon>Eurotiomycetidae</taxon>
        <taxon>Onygenales</taxon>
        <taxon>Ajellomycetaceae</taxon>
        <taxon>Histoplasma</taxon>
    </lineage>
</organism>
<evidence type="ECO:0000256" key="3">
    <source>
        <dbReference type="ARBA" id="ARBA00022827"/>
    </source>
</evidence>
<keyword evidence="4" id="KW-0560">Oxidoreductase</keyword>
<feature type="chain" id="PRO_5034876213" evidence="5">
    <location>
        <begin position="21"/>
        <end position="504"/>
    </location>
</feature>
<dbReference type="InterPro" id="IPR050416">
    <property type="entry name" value="FAD-linked_Oxidoreductase"/>
</dbReference>
<dbReference type="GO" id="GO:0071949">
    <property type="term" value="F:FAD binding"/>
    <property type="evidence" value="ECO:0007669"/>
    <property type="project" value="InterPro"/>
</dbReference>
<dbReference type="Pfam" id="PF01565">
    <property type="entry name" value="FAD_binding_4"/>
    <property type="match status" value="1"/>
</dbReference>
<dbReference type="AlphaFoldDB" id="A0A8A1MFV5"/>
<dbReference type="EMBL" id="CP069114">
    <property type="protein sequence ID" value="QSS63027.1"/>
    <property type="molecule type" value="Genomic_DNA"/>
</dbReference>
<evidence type="ECO:0000256" key="4">
    <source>
        <dbReference type="ARBA" id="ARBA00023002"/>
    </source>
</evidence>
<dbReference type="SUPFAM" id="SSF56176">
    <property type="entry name" value="FAD-binding/transporter-associated domain-like"/>
    <property type="match status" value="1"/>
</dbReference>
<evidence type="ECO:0000313" key="7">
    <source>
        <dbReference type="EMBL" id="QSS63027.1"/>
    </source>
</evidence>
<dbReference type="InterPro" id="IPR016166">
    <property type="entry name" value="FAD-bd_PCMH"/>
</dbReference>
<dbReference type="InterPro" id="IPR016167">
    <property type="entry name" value="FAD-bd_PCMH_sub1"/>
</dbReference>
<dbReference type="InterPro" id="IPR036318">
    <property type="entry name" value="FAD-bd_PCMH-like_sf"/>
</dbReference>
<dbReference type="InterPro" id="IPR006094">
    <property type="entry name" value="Oxid_FAD_bind_N"/>
</dbReference>
<accession>A0A8A1MFV5</accession>
<evidence type="ECO:0000313" key="8">
    <source>
        <dbReference type="Proteomes" id="UP000663671"/>
    </source>
</evidence>
<evidence type="ECO:0000256" key="2">
    <source>
        <dbReference type="ARBA" id="ARBA00022630"/>
    </source>
</evidence>
<reference evidence="7" key="1">
    <citation type="submission" date="2021-01" db="EMBL/GenBank/DDBJ databases">
        <title>Chromosome-level genome assembly of a human fungal pathogen reveals clustering of transcriptionally co-regulated genes.</title>
        <authorList>
            <person name="Voorhies M."/>
            <person name="Cohen S."/>
            <person name="Shea T.P."/>
            <person name="Petrus S."/>
            <person name="Munoz J.F."/>
            <person name="Poplawski S."/>
            <person name="Goldman W.E."/>
            <person name="Michael T."/>
            <person name="Cuomo C.A."/>
            <person name="Sil A."/>
            <person name="Beyhan S."/>
        </authorList>
    </citation>
    <scope>NUCLEOTIDE SEQUENCE</scope>
    <source>
        <strain evidence="7">WU24</strain>
    </source>
</reference>
<feature type="signal peptide" evidence="5">
    <location>
        <begin position="1"/>
        <end position="20"/>
    </location>
</feature>
<dbReference type="OrthoDB" id="2151789at2759"/>
<dbReference type="Gene3D" id="3.30.43.10">
    <property type="entry name" value="Uridine Diphospho-n-acetylenolpyruvylglucosamine Reductase, domain 2"/>
    <property type="match status" value="1"/>
</dbReference>
<name>A0A8A1MFV5_AJECA</name>
<evidence type="ECO:0000259" key="6">
    <source>
        <dbReference type="PROSITE" id="PS51387"/>
    </source>
</evidence>
<dbReference type="PANTHER" id="PTHR42973">
    <property type="entry name" value="BINDING OXIDOREDUCTASE, PUTATIVE (AFU_ORTHOLOGUE AFUA_1G17690)-RELATED"/>
    <property type="match status" value="1"/>
</dbReference>
<dbReference type="VEuPathDB" id="FungiDB:I7I51_00083"/>
<sequence length="504" mass="54839">MIKIMARLGLLFTLLGLGQASDPLDSVCRPKNVCPRIGGRYPGTVFYPGSKTYNLENHHYFNAAAASNPLCVFVPRNTHEVAGAVEILAASHTEFAVRGAGHMPIPGYANTDGGVLIAFTKMKQLHLCADKSFVSVGPGNTWLDVYQYLEPHGLVALGGRVGSVGVPGLLLGGGVSFYSNQYGFAANNVVSYEVVLANGEIVQATAKQNSDLFWALKGGGNSFGIVTRFDLVTFNSPQTCGGILVHQGAPHQEFSRAISRFVQDGSKDAKAAIIPTITIIPSQDVTAYISFLFYDGAECDQPALSDFLAIPSVQNTYRQATMAQLAAEQDTFIPMGTRRSFHVVSSFATPEAIEIIYDVFATTFKAEISDVPNITTSIAYQPMTKRFVEEGDRRGGNPQGIDASKAPYFWVVQDLSWTDAKYDQRIAEYRRLAAAKTEERLAAAGLKAEYRYMNDADKGQTVFETYGGDNLAKLKEIRAKYDPTRLFTDSLAGGWKVEHAQSKN</sequence>
<dbReference type="PANTHER" id="PTHR42973:SF13">
    <property type="entry name" value="FAD-BINDING PCMH-TYPE DOMAIN-CONTAINING PROTEIN"/>
    <property type="match status" value="1"/>
</dbReference>
<protein>
    <submittedName>
        <fullName evidence="7">FAD binding domain-containing protein</fullName>
    </submittedName>
</protein>
<dbReference type="Gene3D" id="3.40.462.20">
    <property type="match status" value="1"/>
</dbReference>
<keyword evidence="5" id="KW-0732">Signal</keyword>
<evidence type="ECO:0000256" key="5">
    <source>
        <dbReference type="SAM" id="SignalP"/>
    </source>
</evidence>
<dbReference type="Proteomes" id="UP000663671">
    <property type="component" value="Chromosome 1"/>
</dbReference>
<feature type="domain" description="FAD-binding PCMH-type" evidence="6">
    <location>
        <begin position="65"/>
        <end position="236"/>
    </location>
</feature>
<dbReference type="PROSITE" id="PS51387">
    <property type="entry name" value="FAD_PCMH"/>
    <property type="match status" value="1"/>
</dbReference>